<dbReference type="Proteomes" id="UP000830671">
    <property type="component" value="Chromosome 5"/>
</dbReference>
<keyword evidence="2" id="KW-1185">Reference proteome</keyword>
<gene>
    <name evidence="1" type="ORF">CLUP02_11158</name>
</gene>
<dbReference type="EMBL" id="CP019477">
    <property type="protein sequence ID" value="UQC85659.1"/>
    <property type="molecule type" value="Genomic_DNA"/>
</dbReference>
<name>A0A9Q8WJH0_9PEZI</name>
<evidence type="ECO:0000313" key="1">
    <source>
        <dbReference type="EMBL" id="UQC85659.1"/>
    </source>
</evidence>
<protein>
    <recommendedName>
        <fullName evidence="3">MACPF domain-containing protein</fullName>
    </recommendedName>
</protein>
<reference evidence="1" key="1">
    <citation type="journal article" date="2021" name="Mol. Plant Microbe Interact.">
        <title>Complete Genome Sequence of the Plant-Pathogenic Fungus Colletotrichum lupini.</title>
        <authorList>
            <person name="Baroncelli R."/>
            <person name="Pensec F."/>
            <person name="Da Lio D."/>
            <person name="Boufleur T."/>
            <person name="Vicente I."/>
            <person name="Sarrocco S."/>
            <person name="Picot A."/>
            <person name="Baraldi E."/>
            <person name="Sukno S."/>
            <person name="Thon M."/>
            <person name="Le Floch G."/>
        </authorList>
    </citation>
    <scope>NUCLEOTIDE SEQUENCE</scope>
    <source>
        <strain evidence="1">IMI 504893</strain>
    </source>
</reference>
<sequence length="988" mass="110420">MRLSRSETNESHNSIQAVSGPGAWTYLTRTMTAPLIQNRDYDVTMDLKLYHMDQPPPFNFCTTLTCHGNPSDSDTILTFQRIDKATPTSSSGAKANATSFPVTGSPAGTIGFAVLLKKCGFNANANVGMHGITMAKIKEGMVAIGLAKEFDIWSSPSSMLLDYDLTLLEYVEQVSKLTKSSQSDVRIYYGLKKDHNAQTVQDIYKTGDFIIRIVQIKNDKSQAIQALRVMKSPPEDARAGGHIIDIHDLGSRTLWDLRDGISAMQVYHVLGSLYKHHFCLPDETPLSDKTRFDDYIKMLDETCPYESSVPSINLRFKDASSCFDEDQPKTVLTALGGNKAVQKAETSRLDISPSSLDELQWELVMKNCQVMHGWYIDPVSTEIKMAPKPAFRLKSGLNLDYSPDSTVSTAEVEIAIPNYGVTDGSKIDVVTTESGIKHSLVRNSFDKASMDNKIALGYSGIGINVASGKSFDSQGEQSSGSNRSIKSMIGIYKLPRATLFLNADDLVPTKAFTDGIEKIKELGEGADETDVRKFYERFGQFFCHEVILGGMLLSTKALVGNESQDEEKSRCSFKHAIGMSVSSPVEVIIGAESKKEIASGTDQSIVRSYKDSDDSVVFEAVGGNTILASKYEPLAPKLLGDYNNWRVIGRQEMKLILDSFEDSGDNKLQDVVDLFTKASQLTVSKFIDIPKSAKIIAQFRFKTKSTNADKTHYLRHDIYKLIDFGPRSASEQRIMPQKFQGPRVEPYDPSWKDQDGRSQLVDGSRVTIRSGRDSQTAWYLSVLRTSAGIFVPCITTSKHFVWRVREVLRPNTRSTIAKEPSPDKPLRHDAVLCLTYDFEDNPRGYRDFKDDDRGFRNVEYPDKDTTQLVLVEPRNRTDIWPDRRVLLLADGEPFFTESTAKVADLNDSEISVRIAKFNIDVRDQMDDDYDILQKDGDFITARHEEQQKKLKTRDEGTQYQNHPSPQSCPLAISYLASLLACYNPGHLK</sequence>
<accession>A0A9Q8WJH0</accession>
<organism evidence="1 2">
    <name type="scientific">Colletotrichum lupini</name>
    <dbReference type="NCBI Taxonomy" id="145971"/>
    <lineage>
        <taxon>Eukaryota</taxon>
        <taxon>Fungi</taxon>
        <taxon>Dikarya</taxon>
        <taxon>Ascomycota</taxon>
        <taxon>Pezizomycotina</taxon>
        <taxon>Sordariomycetes</taxon>
        <taxon>Hypocreomycetidae</taxon>
        <taxon>Glomerellales</taxon>
        <taxon>Glomerellaceae</taxon>
        <taxon>Colletotrichum</taxon>
        <taxon>Colletotrichum acutatum species complex</taxon>
    </lineage>
</organism>
<proteinExistence type="predicted"/>
<dbReference type="RefSeq" id="XP_049147271.1">
    <property type="nucleotide sequence ID" value="XM_049290126.1"/>
</dbReference>
<dbReference type="AlphaFoldDB" id="A0A9Q8WJH0"/>
<dbReference type="KEGG" id="clup:CLUP02_11158"/>
<evidence type="ECO:0008006" key="3">
    <source>
        <dbReference type="Google" id="ProtNLM"/>
    </source>
</evidence>
<dbReference type="GeneID" id="73345136"/>
<evidence type="ECO:0000313" key="2">
    <source>
        <dbReference type="Proteomes" id="UP000830671"/>
    </source>
</evidence>